<dbReference type="RefSeq" id="WP_183392743.1">
    <property type="nucleotide sequence ID" value="NZ_JACHVY010000005.1"/>
</dbReference>
<gene>
    <name evidence="1" type="ORF">FHR75_003950</name>
</gene>
<evidence type="ECO:0000313" key="1">
    <source>
        <dbReference type="EMBL" id="MBB2903108.1"/>
    </source>
</evidence>
<evidence type="ECO:0000313" key="2">
    <source>
        <dbReference type="Proteomes" id="UP000533269"/>
    </source>
</evidence>
<dbReference type="EMBL" id="JACHVY010000005">
    <property type="protein sequence ID" value="MBB2903108.1"/>
    <property type="molecule type" value="Genomic_DNA"/>
</dbReference>
<sequence>MPEPISDRLRSDLHRTWNDVSTGHLSRAAAADWAANPDRAVDCFSGPEPLHQAWLLLHDLRRAPLDEAAIISGGHHERDELAARWHRQWRAELARYDADPLTWNRDYWSAYLRRTIEAGHHHAPARLAARLVEHGLILDQDAAAVLGDAWTQST</sequence>
<reference evidence="1 2" key="2">
    <citation type="submission" date="2020-08" db="EMBL/GenBank/DDBJ databases">
        <authorList>
            <person name="Partida-Martinez L."/>
            <person name="Huntemann M."/>
            <person name="Clum A."/>
            <person name="Wang J."/>
            <person name="Palaniappan K."/>
            <person name="Ritter S."/>
            <person name="Chen I.-M."/>
            <person name="Stamatis D."/>
            <person name="Reddy T."/>
            <person name="O'Malley R."/>
            <person name="Daum C."/>
            <person name="Shapiro N."/>
            <person name="Ivanova N."/>
            <person name="Kyrpides N."/>
            <person name="Woyke T."/>
        </authorList>
    </citation>
    <scope>NUCLEOTIDE SEQUENCE [LARGE SCALE GENOMIC DNA]</scope>
    <source>
        <strain evidence="1 2">AS2.23</strain>
    </source>
</reference>
<proteinExistence type="predicted"/>
<protein>
    <submittedName>
        <fullName evidence="1">Uncharacterized protein</fullName>
    </submittedName>
</protein>
<dbReference type="Proteomes" id="UP000533269">
    <property type="component" value="Unassembled WGS sequence"/>
</dbReference>
<comment type="caution">
    <text evidence="1">The sequence shown here is derived from an EMBL/GenBank/DDBJ whole genome shotgun (WGS) entry which is preliminary data.</text>
</comment>
<name>A0A7W4XYJ6_KINRA</name>
<organism evidence="1 2">
    <name type="scientific">Kineococcus radiotolerans</name>
    <dbReference type="NCBI Taxonomy" id="131568"/>
    <lineage>
        <taxon>Bacteria</taxon>
        <taxon>Bacillati</taxon>
        <taxon>Actinomycetota</taxon>
        <taxon>Actinomycetes</taxon>
        <taxon>Kineosporiales</taxon>
        <taxon>Kineosporiaceae</taxon>
        <taxon>Kineococcus</taxon>
    </lineage>
</organism>
<dbReference type="AlphaFoldDB" id="A0A7W4XYJ6"/>
<accession>A0A7W4XYJ6</accession>
<reference evidence="1 2" key="1">
    <citation type="submission" date="2020-08" db="EMBL/GenBank/DDBJ databases">
        <title>The Agave Microbiome: Exploring the role of microbial communities in plant adaptations to desert environments.</title>
        <authorList>
            <person name="Partida-Martinez L.P."/>
        </authorList>
    </citation>
    <scope>NUCLEOTIDE SEQUENCE [LARGE SCALE GENOMIC DNA]</scope>
    <source>
        <strain evidence="1 2">AS2.23</strain>
    </source>
</reference>